<evidence type="ECO:0000313" key="3">
    <source>
        <dbReference type="Proteomes" id="UP001054252"/>
    </source>
</evidence>
<evidence type="ECO:0000313" key="2">
    <source>
        <dbReference type="EMBL" id="GKV41757.1"/>
    </source>
</evidence>
<keyword evidence="3" id="KW-1185">Reference proteome</keyword>
<feature type="compositionally biased region" description="Polar residues" evidence="1">
    <location>
        <begin position="13"/>
        <end position="26"/>
    </location>
</feature>
<feature type="region of interest" description="Disordered" evidence="1">
    <location>
        <begin position="1"/>
        <end position="56"/>
    </location>
</feature>
<comment type="caution">
    <text evidence="2">The sequence shown here is derived from an EMBL/GenBank/DDBJ whole genome shotgun (WGS) entry which is preliminary data.</text>
</comment>
<proteinExistence type="predicted"/>
<dbReference type="AlphaFoldDB" id="A0AAV5LZG9"/>
<dbReference type="Proteomes" id="UP001054252">
    <property type="component" value="Unassembled WGS sequence"/>
</dbReference>
<accession>A0AAV5LZG9</accession>
<gene>
    <name evidence="2" type="ORF">SLEP1_g49249</name>
</gene>
<reference evidence="2 3" key="1">
    <citation type="journal article" date="2021" name="Commun. Biol.">
        <title>The genome of Shorea leprosula (Dipterocarpaceae) highlights the ecological relevance of drought in aseasonal tropical rainforests.</title>
        <authorList>
            <person name="Ng K.K.S."/>
            <person name="Kobayashi M.J."/>
            <person name="Fawcett J.A."/>
            <person name="Hatakeyama M."/>
            <person name="Paape T."/>
            <person name="Ng C.H."/>
            <person name="Ang C.C."/>
            <person name="Tnah L.H."/>
            <person name="Lee C.T."/>
            <person name="Nishiyama T."/>
            <person name="Sese J."/>
            <person name="O'Brien M.J."/>
            <person name="Copetti D."/>
            <person name="Mohd Noor M.I."/>
            <person name="Ong R.C."/>
            <person name="Putra M."/>
            <person name="Sireger I.Z."/>
            <person name="Indrioko S."/>
            <person name="Kosugi Y."/>
            <person name="Izuno A."/>
            <person name="Isagi Y."/>
            <person name="Lee S.L."/>
            <person name="Shimizu K.K."/>
        </authorList>
    </citation>
    <scope>NUCLEOTIDE SEQUENCE [LARGE SCALE GENOMIC DNA]</scope>
    <source>
        <strain evidence="2">214</strain>
    </source>
</reference>
<evidence type="ECO:0000256" key="1">
    <source>
        <dbReference type="SAM" id="MobiDB-lite"/>
    </source>
</evidence>
<organism evidence="2 3">
    <name type="scientific">Rubroshorea leprosula</name>
    <dbReference type="NCBI Taxonomy" id="152421"/>
    <lineage>
        <taxon>Eukaryota</taxon>
        <taxon>Viridiplantae</taxon>
        <taxon>Streptophyta</taxon>
        <taxon>Embryophyta</taxon>
        <taxon>Tracheophyta</taxon>
        <taxon>Spermatophyta</taxon>
        <taxon>Magnoliopsida</taxon>
        <taxon>eudicotyledons</taxon>
        <taxon>Gunneridae</taxon>
        <taxon>Pentapetalae</taxon>
        <taxon>rosids</taxon>
        <taxon>malvids</taxon>
        <taxon>Malvales</taxon>
        <taxon>Dipterocarpaceae</taxon>
        <taxon>Rubroshorea</taxon>
    </lineage>
</organism>
<sequence length="143" mass="14963">MGSIILQSARAPTRSTQSDSAGQTKGRTLAAIASTTWSPSSSSAVPTTKKQSGGRNSALYTTQAKKFLGSWKPIPFVHYLVEVMHQMSLLFGRALSSLLKNLSSCAAAGGPLRKYAADNTTVLMSLGIICTSAMHAGFVPTGL</sequence>
<name>A0AAV5LZG9_9ROSI</name>
<feature type="compositionally biased region" description="Low complexity" evidence="1">
    <location>
        <begin position="30"/>
        <end position="48"/>
    </location>
</feature>
<dbReference type="EMBL" id="BPVZ01000152">
    <property type="protein sequence ID" value="GKV41757.1"/>
    <property type="molecule type" value="Genomic_DNA"/>
</dbReference>
<protein>
    <submittedName>
        <fullName evidence="2">Uncharacterized protein</fullName>
    </submittedName>
</protein>